<evidence type="ECO:0000313" key="3">
    <source>
        <dbReference type="Proteomes" id="UP000290649"/>
    </source>
</evidence>
<organism evidence="2 3">
    <name type="scientific">Anaerobacillus alkaliphilus</name>
    <dbReference type="NCBI Taxonomy" id="1548597"/>
    <lineage>
        <taxon>Bacteria</taxon>
        <taxon>Bacillati</taxon>
        <taxon>Bacillota</taxon>
        <taxon>Bacilli</taxon>
        <taxon>Bacillales</taxon>
        <taxon>Bacillaceae</taxon>
        <taxon>Anaerobacillus</taxon>
    </lineage>
</organism>
<proteinExistence type="predicted"/>
<dbReference type="Proteomes" id="UP000290649">
    <property type="component" value="Unassembled WGS sequence"/>
</dbReference>
<gene>
    <name evidence="2" type="ORF">DS745_17795</name>
</gene>
<keyword evidence="3" id="KW-1185">Reference proteome</keyword>
<dbReference type="OrthoDB" id="9816309at2"/>
<dbReference type="SUPFAM" id="SSF53335">
    <property type="entry name" value="S-adenosyl-L-methionine-dependent methyltransferases"/>
    <property type="match status" value="1"/>
</dbReference>
<keyword evidence="2" id="KW-0489">Methyltransferase</keyword>
<dbReference type="PROSITE" id="PS50123">
    <property type="entry name" value="CHER"/>
    <property type="match status" value="1"/>
</dbReference>
<dbReference type="RefSeq" id="WP_129079553.1">
    <property type="nucleotide sequence ID" value="NZ_QOUX01000046.1"/>
</dbReference>
<dbReference type="InterPro" id="IPR022642">
    <property type="entry name" value="CheR_C"/>
</dbReference>
<accession>A0A4Q0VP90</accession>
<evidence type="ECO:0000313" key="2">
    <source>
        <dbReference type="EMBL" id="RXI98193.1"/>
    </source>
</evidence>
<evidence type="ECO:0000259" key="1">
    <source>
        <dbReference type="PROSITE" id="PS50123"/>
    </source>
</evidence>
<reference evidence="2 3" key="1">
    <citation type="journal article" date="2019" name="Int. J. Syst. Evol. Microbiol.">
        <title>Anaerobacillus alkaliphilus sp. nov., a novel alkaliphilic and moderately halophilic bacterium.</title>
        <authorList>
            <person name="Borsodi A.K."/>
            <person name="Aszalos J.M."/>
            <person name="Bihari P."/>
            <person name="Nagy I."/>
            <person name="Schumann P."/>
            <person name="Sproer C."/>
            <person name="Kovacs A.L."/>
            <person name="Boka K."/>
            <person name="Dobosy P."/>
            <person name="Ovari M."/>
            <person name="Szili-Kovacs T."/>
            <person name="Toth E."/>
        </authorList>
    </citation>
    <scope>NUCLEOTIDE SEQUENCE [LARGE SCALE GENOMIC DNA]</scope>
    <source>
        <strain evidence="2 3">B16-10</strain>
    </source>
</reference>
<dbReference type="PANTHER" id="PTHR24422:SF8">
    <property type="entry name" value="CHEMOTAXIS PROTEIN"/>
    <property type="match status" value="1"/>
</dbReference>
<dbReference type="Pfam" id="PF01739">
    <property type="entry name" value="CheR"/>
    <property type="match status" value="1"/>
</dbReference>
<dbReference type="InterPro" id="IPR029063">
    <property type="entry name" value="SAM-dependent_MTases_sf"/>
</dbReference>
<dbReference type="PANTHER" id="PTHR24422">
    <property type="entry name" value="CHEMOTAXIS PROTEIN METHYLTRANSFERASE"/>
    <property type="match status" value="1"/>
</dbReference>
<comment type="caution">
    <text evidence="2">The sequence shown here is derived from an EMBL/GenBank/DDBJ whole genome shotgun (WGS) entry which is preliminary data.</text>
</comment>
<dbReference type="SUPFAM" id="SSF47757">
    <property type="entry name" value="Chemotaxis receptor methyltransferase CheR, N-terminal domain"/>
    <property type="match status" value="1"/>
</dbReference>
<dbReference type="InterPro" id="IPR050903">
    <property type="entry name" value="Bact_Chemotaxis_MeTrfase"/>
</dbReference>
<dbReference type="Gene3D" id="3.40.50.150">
    <property type="entry name" value="Vaccinia Virus protein VP39"/>
    <property type="match status" value="1"/>
</dbReference>
<dbReference type="InterPro" id="IPR000780">
    <property type="entry name" value="CheR_MeTrfase"/>
</dbReference>
<dbReference type="AlphaFoldDB" id="A0A4Q0VP90"/>
<protein>
    <submittedName>
        <fullName evidence="2">Protein-glutamate O-methyltransferase CheR</fullName>
    </submittedName>
</protein>
<dbReference type="GO" id="GO:0008757">
    <property type="term" value="F:S-adenosylmethionine-dependent methyltransferase activity"/>
    <property type="evidence" value="ECO:0007669"/>
    <property type="project" value="InterPro"/>
</dbReference>
<keyword evidence="2" id="KW-0808">Transferase</keyword>
<feature type="domain" description="CheR-type methyltransferase" evidence="1">
    <location>
        <begin position="2"/>
        <end position="264"/>
    </location>
</feature>
<dbReference type="EMBL" id="QOUX01000046">
    <property type="protein sequence ID" value="RXI98193.1"/>
    <property type="molecule type" value="Genomic_DNA"/>
</dbReference>
<dbReference type="Pfam" id="PF03705">
    <property type="entry name" value="CheR_N"/>
    <property type="match status" value="1"/>
</dbReference>
<dbReference type="PRINTS" id="PR00996">
    <property type="entry name" value="CHERMTFRASE"/>
</dbReference>
<dbReference type="SMART" id="SM00138">
    <property type="entry name" value="MeTrc"/>
    <property type="match status" value="1"/>
</dbReference>
<name>A0A4Q0VP90_9BACI</name>
<dbReference type="InterPro" id="IPR022641">
    <property type="entry name" value="CheR_N"/>
</dbReference>
<sequence>MDLDRKDQIEKIETELFLEAIYRLYGFDFRNYAFESIKRRIWYSARETKAKTISEFQGQVLYQPELIKNLTNNFSITVTEMFRDPSFFEAFRLKLVPLLKQHQTIRILVAGCASGEEVYSLAILLSEEGLYEQTSIYATDINEEILERAKQGKIALTHMKHYTRNYLQAGGQKEFSKYYRVEGENAYLHDFLKKNLVFAHHNLATDHSFNEFHIILCRNVLIYFNKELKERAFTLFYDSLREDGILCLGSQESIFSTNAFTDFDYTNKIYKKNEDIDLELN</sequence>
<dbReference type="CDD" id="cd02440">
    <property type="entry name" value="AdoMet_MTases"/>
    <property type="match status" value="1"/>
</dbReference>
<dbReference type="GO" id="GO:0032259">
    <property type="term" value="P:methylation"/>
    <property type="evidence" value="ECO:0007669"/>
    <property type="project" value="UniProtKB-KW"/>
</dbReference>